<name>A0ABU6UGM9_9FABA</name>
<organism evidence="1 2">
    <name type="scientific">Stylosanthes scabra</name>
    <dbReference type="NCBI Taxonomy" id="79078"/>
    <lineage>
        <taxon>Eukaryota</taxon>
        <taxon>Viridiplantae</taxon>
        <taxon>Streptophyta</taxon>
        <taxon>Embryophyta</taxon>
        <taxon>Tracheophyta</taxon>
        <taxon>Spermatophyta</taxon>
        <taxon>Magnoliopsida</taxon>
        <taxon>eudicotyledons</taxon>
        <taxon>Gunneridae</taxon>
        <taxon>Pentapetalae</taxon>
        <taxon>rosids</taxon>
        <taxon>fabids</taxon>
        <taxon>Fabales</taxon>
        <taxon>Fabaceae</taxon>
        <taxon>Papilionoideae</taxon>
        <taxon>50 kb inversion clade</taxon>
        <taxon>dalbergioids sensu lato</taxon>
        <taxon>Dalbergieae</taxon>
        <taxon>Pterocarpus clade</taxon>
        <taxon>Stylosanthes</taxon>
    </lineage>
</organism>
<proteinExistence type="predicted"/>
<comment type="caution">
    <text evidence="1">The sequence shown here is derived from an EMBL/GenBank/DDBJ whole genome shotgun (WGS) entry which is preliminary data.</text>
</comment>
<gene>
    <name evidence="1" type="ORF">PIB30_049187</name>
</gene>
<sequence length="120" mass="14240">MRIWIRAQDVRIWKVVEQENHVPMKKSTTKDGDKSIDIEIPKLENEYNDDDWKKILRSLTPKWNSKANAIVEGVHYQNETLTYDQLRGNLLTYEITILDPQSGKTKKKSLALRFITRRRK</sequence>
<dbReference type="EMBL" id="JASCZI010121157">
    <property type="protein sequence ID" value="MED6160206.1"/>
    <property type="molecule type" value="Genomic_DNA"/>
</dbReference>
<reference evidence="1 2" key="1">
    <citation type="journal article" date="2023" name="Plants (Basel)">
        <title>Bridging the Gap: Combining Genomics and Transcriptomics Approaches to Understand Stylosanthes scabra, an Orphan Legume from the Brazilian Caatinga.</title>
        <authorList>
            <person name="Ferreira-Neto J.R.C."/>
            <person name="da Silva M.D."/>
            <person name="Binneck E."/>
            <person name="de Melo N.F."/>
            <person name="da Silva R.H."/>
            <person name="de Melo A.L.T.M."/>
            <person name="Pandolfi V."/>
            <person name="Bustamante F.O."/>
            <person name="Brasileiro-Vidal A.C."/>
            <person name="Benko-Iseppon A.M."/>
        </authorList>
    </citation>
    <scope>NUCLEOTIDE SEQUENCE [LARGE SCALE GENOMIC DNA]</scope>
    <source>
        <tissue evidence="1">Leaves</tissue>
    </source>
</reference>
<evidence type="ECO:0000313" key="2">
    <source>
        <dbReference type="Proteomes" id="UP001341840"/>
    </source>
</evidence>
<accession>A0ABU6UGM9</accession>
<evidence type="ECO:0000313" key="1">
    <source>
        <dbReference type="EMBL" id="MED6160206.1"/>
    </source>
</evidence>
<dbReference type="Proteomes" id="UP001341840">
    <property type="component" value="Unassembled WGS sequence"/>
</dbReference>
<keyword evidence="2" id="KW-1185">Reference proteome</keyword>
<protein>
    <submittedName>
        <fullName evidence="1">Uncharacterized protein</fullName>
    </submittedName>
</protein>